<dbReference type="GO" id="GO:0019379">
    <property type="term" value="P:sulfate assimilation, phosphoadenylyl sulfate reduction by phosphoadenylyl-sulfate reductase (thioredoxin)"/>
    <property type="evidence" value="ECO:0007669"/>
    <property type="project" value="TreeGrafter"/>
</dbReference>
<dbReference type="PANTHER" id="PTHR46509">
    <property type="entry name" value="PHOSPHOADENOSINE PHOSPHOSULFATE REDUCTASE"/>
    <property type="match status" value="1"/>
</dbReference>
<gene>
    <name evidence="4" type="ORF">METZ01_LOCUS490074</name>
</gene>
<protein>
    <recommendedName>
        <fullName evidence="3">Phosphoadenosine phosphosulphate reductase domain-containing protein</fullName>
    </recommendedName>
</protein>
<dbReference type="GO" id="GO:0005737">
    <property type="term" value="C:cytoplasm"/>
    <property type="evidence" value="ECO:0007669"/>
    <property type="project" value="TreeGrafter"/>
</dbReference>
<feature type="non-terminal residue" evidence="4">
    <location>
        <position position="129"/>
    </location>
</feature>
<name>A0A383CYU9_9ZZZZ</name>
<dbReference type="PANTHER" id="PTHR46509:SF1">
    <property type="entry name" value="PHOSPHOADENOSINE PHOSPHOSULFATE REDUCTASE"/>
    <property type="match status" value="1"/>
</dbReference>
<dbReference type="InterPro" id="IPR002500">
    <property type="entry name" value="PAPS_reduct_dom"/>
</dbReference>
<dbReference type="AlphaFoldDB" id="A0A383CYU9"/>
<dbReference type="EMBL" id="UINC01212755">
    <property type="protein sequence ID" value="SVE37220.1"/>
    <property type="molecule type" value="Genomic_DNA"/>
</dbReference>
<accession>A0A383CYU9</accession>
<evidence type="ECO:0000259" key="3">
    <source>
        <dbReference type="Pfam" id="PF01507"/>
    </source>
</evidence>
<dbReference type="Gene3D" id="3.40.50.620">
    <property type="entry name" value="HUPs"/>
    <property type="match status" value="1"/>
</dbReference>
<sequence>VQSGKINRYRNNPKELLKWIAKKLPSENVVMGTGFGPPGIVLLDILFQVTREISVFYIDTGFLFDQTYNLKDKLEKRYGFEFIKVNTDTTPEVQDKEYGTNLWEKDADACCNLRKVIPLKQALSNYDVW</sequence>
<dbReference type="SUPFAM" id="SSF52402">
    <property type="entry name" value="Adenine nucleotide alpha hydrolases-like"/>
    <property type="match status" value="1"/>
</dbReference>
<feature type="domain" description="Phosphoadenosine phosphosulphate reductase" evidence="3">
    <location>
        <begin position="29"/>
        <end position="127"/>
    </location>
</feature>
<evidence type="ECO:0000256" key="2">
    <source>
        <dbReference type="ARBA" id="ARBA00024327"/>
    </source>
</evidence>
<evidence type="ECO:0000256" key="1">
    <source>
        <dbReference type="ARBA" id="ARBA00009732"/>
    </source>
</evidence>
<dbReference type="Pfam" id="PF01507">
    <property type="entry name" value="PAPS_reduct"/>
    <property type="match status" value="1"/>
</dbReference>
<dbReference type="InterPro" id="IPR014729">
    <property type="entry name" value="Rossmann-like_a/b/a_fold"/>
</dbReference>
<comment type="pathway">
    <text evidence="2">Sulfur metabolism; hydrogen sulfide biosynthesis; sulfite from sulfate.</text>
</comment>
<reference evidence="4" key="1">
    <citation type="submission" date="2018-05" db="EMBL/GenBank/DDBJ databases">
        <authorList>
            <person name="Lanie J.A."/>
            <person name="Ng W.-L."/>
            <person name="Kazmierczak K.M."/>
            <person name="Andrzejewski T.M."/>
            <person name="Davidsen T.M."/>
            <person name="Wayne K.J."/>
            <person name="Tettelin H."/>
            <person name="Glass J.I."/>
            <person name="Rusch D."/>
            <person name="Podicherti R."/>
            <person name="Tsui H.-C.T."/>
            <person name="Winkler M.E."/>
        </authorList>
    </citation>
    <scope>NUCLEOTIDE SEQUENCE</scope>
</reference>
<evidence type="ECO:0000313" key="4">
    <source>
        <dbReference type="EMBL" id="SVE37220.1"/>
    </source>
</evidence>
<dbReference type="GO" id="GO:0004604">
    <property type="term" value="F:phosphoadenylyl-sulfate reductase (thioredoxin) activity"/>
    <property type="evidence" value="ECO:0007669"/>
    <property type="project" value="TreeGrafter"/>
</dbReference>
<organism evidence="4">
    <name type="scientific">marine metagenome</name>
    <dbReference type="NCBI Taxonomy" id="408172"/>
    <lineage>
        <taxon>unclassified sequences</taxon>
        <taxon>metagenomes</taxon>
        <taxon>ecological metagenomes</taxon>
    </lineage>
</organism>
<comment type="similarity">
    <text evidence="1">Belongs to the PAPS reductase family. CysH subfamily.</text>
</comment>
<proteinExistence type="inferred from homology"/>
<feature type="non-terminal residue" evidence="4">
    <location>
        <position position="1"/>
    </location>
</feature>